<feature type="region of interest" description="Disordered" evidence="1">
    <location>
        <begin position="48"/>
        <end position="95"/>
    </location>
</feature>
<dbReference type="OrthoDB" id="189770at2759"/>
<protein>
    <submittedName>
        <fullName evidence="2">UPF0193 protein EVG1,UPF0193 protein EVG1 homolog</fullName>
    </submittedName>
</protein>
<name>A0A6J8EDK6_MYTCO</name>
<organism evidence="2 3">
    <name type="scientific">Mytilus coruscus</name>
    <name type="common">Sea mussel</name>
    <dbReference type="NCBI Taxonomy" id="42192"/>
    <lineage>
        <taxon>Eukaryota</taxon>
        <taxon>Metazoa</taxon>
        <taxon>Spiralia</taxon>
        <taxon>Lophotrochozoa</taxon>
        <taxon>Mollusca</taxon>
        <taxon>Bivalvia</taxon>
        <taxon>Autobranchia</taxon>
        <taxon>Pteriomorphia</taxon>
        <taxon>Mytilida</taxon>
        <taxon>Mytiloidea</taxon>
        <taxon>Mytilidae</taxon>
        <taxon>Mytilinae</taxon>
        <taxon>Mytilus</taxon>
    </lineage>
</organism>
<reference evidence="2 3" key="1">
    <citation type="submission" date="2020-06" db="EMBL/GenBank/DDBJ databases">
        <authorList>
            <person name="Li R."/>
            <person name="Bekaert M."/>
        </authorList>
    </citation>
    <scope>NUCLEOTIDE SEQUENCE [LARGE SCALE GENOMIC DNA]</scope>
    <source>
        <strain evidence="3">wild</strain>
    </source>
</reference>
<evidence type="ECO:0000313" key="2">
    <source>
        <dbReference type="EMBL" id="CAC5417762.1"/>
    </source>
</evidence>
<gene>
    <name evidence="2" type="ORF">MCOR_50246</name>
</gene>
<proteinExistence type="predicted"/>
<dbReference type="PANTHER" id="PTHR28348:SF1">
    <property type="entry name" value="UPF0193 PROTEIN EVG1"/>
    <property type="match status" value="1"/>
</dbReference>
<accession>A0A6J8EDK6</accession>
<sequence>MSGGPKRSVPRRDYKNLNSFGTTDPVVQFSFQQNMDDDLLDLSLTQEEQEEFGEEFFLSAVGPDQSSENEGEASVPKNLEHRYNKEEEKVEKSDDDLELKHLRELIKQLEEEVAGLSGSISESKETSEKKKKQKKKSGEVIKLKFEKDNVFIKDLRKSKKFNKKVDEQLKFLGLDSGESDENGISTTKSVSIKMMQESRLTSTQQRNLEKSLRSGGTLPLQCPPTHTNKNKEVAKPMKQSKVLNQVRTKDQIEASGAYEKTDYTPAHNSMGRDNEKNKQRLANIMAFGEDIDPHDKKKKKLQVQIQEPPVDRFDELQAEIDERRGFLREMEGLGQGGKYRTVIETEVSQLIREMELIDKKRSKELERMMEEDKRRREKS</sequence>
<feature type="region of interest" description="Disordered" evidence="1">
    <location>
        <begin position="114"/>
        <end position="138"/>
    </location>
</feature>
<feature type="region of interest" description="Disordered" evidence="1">
    <location>
        <begin position="1"/>
        <end position="21"/>
    </location>
</feature>
<dbReference type="AlphaFoldDB" id="A0A6J8EDK6"/>
<dbReference type="Pfam" id="PF05250">
    <property type="entry name" value="UPF0193"/>
    <property type="match status" value="1"/>
</dbReference>
<evidence type="ECO:0000256" key="1">
    <source>
        <dbReference type="SAM" id="MobiDB-lite"/>
    </source>
</evidence>
<evidence type="ECO:0000313" key="3">
    <source>
        <dbReference type="Proteomes" id="UP000507470"/>
    </source>
</evidence>
<feature type="compositionally biased region" description="Basic and acidic residues" evidence="1">
    <location>
        <begin position="78"/>
        <end position="95"/>
    </location>
</feature>
<feature type="region of interest" description="Disordered" evidence="1">
    <location>
        <begin position="189"/>
        <end position="239"/>
    </location>
</feature>
<dbReference type="EMBL" id="CACVKT020008811">
    <property type="protein sequence ID" value="CAC5417762.1"/>
    <property type="molecule type" value="Genomic_DNA"/>
</dbReference>
<keyword evidence="3" id="KW-1185">Reference proteome</keyword>
<dbReference type="PANTHER" id="PTHR28348">
    <property type="entry name" value="UPF0193 PROTEIN EVG1"/>
    <property type="match status" value="1"/>
</dbReference>
<dbReference type="Proteomes" id="UP000507470">
    <property type="component" value="Unassembled WGS sequence"/>
</dbReference>
<dbReference type="InterPro" id="IPR007914">
    <property type="entry name" value="UPF0193"/>
</dbReference>